<dbReference type="CDD" id="cd00200">
    <property type="entry name" value="WD40"/>
    <property type="match status" value="1"/>
</dbReference>
<evidence type="ECO:0000313" key="9">
    <source>
        <dbReference type="Proteomes" id="UP000267251"/>
    </source>
</evidence>
<proteinExistence type="inferred from homology"/>
<sequence length="901" mass="100213">MRTNFQFSNLCGTVYRQGNLLFTPDGNSLLSPVGNRVSLYDLVKNTSETFPFENKRNIARMALSPAADLLVTVDEDGRALLVNYRRRIVLHHFNFHTKINDLQFSPDGRYLAVTHEKIIEIWHAPGFNREFAPFVLYRKYTGHYDTVTTIAWSPDSQYFLTTSSDMTCRVYSLHTLEDYGAVTLSGHRDVLVSAFFSADATNIYTVSRDGSVFVWHCPGGPGPKKDSQEDEDEADEGMGITTAASSLPTAVYTDTEGKALVGRKQKQWYILHRHYFSQPNAKVVCAAFHPESNLLLAGFTTGIFGIWELPHFTNIHTLSISQHGIDTVTINQSGEWLALGSSKLGQLLVWEWQSESYVLKQQGHYHDMACLAYSPDGQYLATGGEDGKVKVWVVATSFCLVTFSEHTAGVTALEFTKQGQVLVSASLDGTVRAHDLTRYRNFRTLMSPQPVQFGSLAVDASGDLVCAGSRDTFEIYVWSMQTGKVLDVLAGHEGPISCLAFSPSMDPLMLVSGSWDRTVRTWDVFGRGKKVERLEHTAEVLALAIRPDGKELAASTLKGDIILWDIAEAKETGLLDGRKDIAGGRKLEDRVTAENSTSGKAFNSIAYSADGKCILGGGNSKYVCLYSIHAKILLRKWTVSSNLSYDGALEMLDSRRMTEAGPMELLDVDAAEDEGELKDRLDQGLPGVRKGDLSLRRVRPEIRTRCVRFSPTGRSWAGAATEGLVIYTLDDTVQFDPFELDLDLTPESTREASAQGEHLRAVVMAVRLGEEALLRQCYEATPPDDVALVVRPMPTRYLNRVLIFVAAETEKTPHIEFHLKWIEAILGYHGEWVRQNTATLKPSLRAVRKAIANQHEHLGKVCNENTYAIQYLASLARRQAVTEDTMEESTEQKPQSLADMF</sequence>
<dbReference type="SUPFAM" id="SSF50969">
    <property type="entry name" value="YVTN repeat-like/Quinoprotein amine dehydrogenase"/>
    <property type="match status" value="1"/>
</dbReference>
<name>A0A4P9Y3L9_9FUNG</name>
<dbReference type="Gene3D" id="2.130.10.10">
    <property type="entry name" value="YVTN repeat-like/Quinoprotein amine dehydrogenase"/>
    <property type="match status" value="3"/>
</dbReference>
<keyword evidence="9" id="KW-1185">Reference proteome</keyword>
<keyword evidence="3 5" id="KW-0853">WD repeat</keyword>
<dbReference type="GO" id="GO:0000462">
    <property type="term" value="P:maturation of SSU-rRNA from tricistronic rRNA transcript (SSU-rRNA, 5.8S rRNA, LSU-rRNA)"/>
    <property type="evidence" value="ECO:0007669"/>
    <property type="project" value="TreeGrafter"/>
</dbReference>
<evidence type="ECO:0000313" key="8">
    <source>
        <dbReference type="EMBL" id="RKP12721.1"/>
    </source>
</evidence>
<dbReference type="InterPro" id="IPR001680">
    <property type="entry name" value="WD40_rpt"/>
</dbReference>
<keyword evidence="2" id="KW-0597">Phosphoprotein</keyword>
<evidence type="ECO:0000256" key="3">
    <source>
        <dbReference type="ARBA" id="ARBA00022574"/>
    </source>
</evidence>
<dbReference type="SMART" id="SM00320">
    <property type="entry name" value="WD40"/>
    <property type="match status" value="12"/>
</dbReference>
<dbReference type="InterPro" id="IPR011044">
    <property type="entry name" value="Quino_amine_DH_bsu"/>
</dbReference>
<dbReference type="Proteomes" id="UP000267251">
    <property type="component" value="Unassembled WGS sequence"/>
</dbReference>
<feature type="repeat" description="WD" evidence="5">
    <location>
        <begin position="361"/>
        <end position="392"/>
    </location>
</feature>
<feature type="repeat" description="WD" evidence="5">
    <location>
        <begin position="184"/>
        <end position="215"/>
    </location>
</feature>
<dbReference type="Pfam" id="PF04003">
    <property type="entry name" value="Utp12"/>
    <property type="match status" value="1"/>
</dbReference>
<dbReference type="Pfam" id="PF00400">
    <property type="entry name" value="WD40"/>
    <property type="match status" value="7"/>
</dbReference>
<dbReference type="PANTHER" id="PTHR19858">
    <property type="entry name" value="WD40 REPEAT PROTEIN"/>
    <property type="match status" value="1"/>
</dbReference>
<evidence type="ECO:0000256" key="2">
    <source>
        <dbReference type="ARBA" id="ARBA00022553"/>
    </source>
</evidence>
<dbReference type="PANTHER" id="PTHR19858:SF0">
    <property type="entry name" value="PERIODIC TRYPTOPHAN PROTEIN 2 HOMOLOG"/>
    <property type="match status" value="1"/>
</dbReference>
<dbReference type="InterPro" id="IPR036322">
    <property type="entry name" value="WD40_repeat_dom_sf"/>
</dbReference>
<dbReference type="PROSITE" id="PS00678">
    <property type="entry name" value="WD_REPEATS_1"/>
    <property type="match status" value="1"/>
</dbReference>
<dbReference type="FunFam" id="2.130.10.10:FF:000602">
    <property type="entry name" value="Periodic tryptophan protein 2"/>
    <property type="match status" value="1"/>
</dbReference>
<feature type="repeat" description="WD" evidence="5">
    <location>
        <begin position="533"/>
        <end position="574"/>
    </location>
</feature>
<feature type="repeat" description="WD" evidence="5">
    <location>
        <begin position="403"/>
        <end position="444"/>
    </location>
</feature>
<evidence type="ECO:0000256" key="5">
    <source>
        <dbReference type="PROSITE-ProRule" id="PRU00221"/>
    </source>
</evidence>
<dbReference type="InterPro" id="IPR027145">
    <property type="entry name" value="PWP2"/>
</dbReference>
<feature type="repeat" description="WD" evidence="5">
    <location>
        <begin position="489"/>
        <end position="524"/>
    </location>
</feature>
<dbReference type="AlphaFoldDB" id="A0A4P9Y3L9"/>
<reference evidence="9" key="1">
    <citation type="journal article" date="2018" name="Nat. Microbiol.">
        <title>Leveraging single-cell genomics to expand the fungal tree of life.</title>
        <authorList>
            <person name="Ahrendt S.R."/>
            <person name="Quandt C.A."/>
            <person name="Ciobanu D."/>
            <person name="Clum A."/>
            <person name="Salamov A."/>
            <person name="Andreopoulos B."/>
            <person name="Cheng J.F."/>
            <person name="Woyke T."/>
            <person name="Pelin A."/>
            <person name="Henrissat B."/>
            <person name="Reynolds N.K."/>
            <person name="Benny G.L."/>
            <person name="Smith M.E."/>
            <person name="James T.Y."/>
            <person name="Grigoriev I.V."/>
        </authorList>
    </citation>
    <scope>NUCLEOTIDE SEQUENCE [LARGE SCALE GENOMIC DNA]</scope>
</reference>
<accession>A0A4P9Y3L9</accession>
<evidence type="ECO:0000259" key="7">
    <source>
        <dbReference type="Pfam" id="PF04003"/>
    </source>
</evidence>
<dbReference type="GO" id="GO:0032040">
    <property type="term" value="C:small-subunit processome"/>
    <property type="evidence" value="ECO:0007669"/>
    <property type="project" value="TreeGrafter"/>
</dbReference>
<feature type="domain" description="Small-subunit processome Utp12" evidence="7">
    <location>
        <begin position="770"/>
        <end position="873"/>
    </location>
</feature>
<dbReference type="PROSITE" id="PS50294">
    <property type="entry name" value="WD_REPEATS_REGION"/>
    <property type="match status" value="5"/>
</dbReference>
<feature type="repeat" description="WD" evidence="5">
    <location>
        <begin position="140"/>
        <end position="175"/>
    </location>
</feature>
<dbReference type="PROSITE" id="PS50082">
    <property type="entry name" value="WD_REPEATS_2"/>
    <property type="match status" value="6"/>
</dbReference>
<protein>
    <submittedName>
        <fullName evidence="8">WD40 repeat-like protein</fullName>
    </submittedName>
</protein>
<dbReference type="InterPro" id="IPR007148">
    <property type="entry name" value="SSU_processome_Utp12"/>
</dbReference>
<dbReference type="SUPFAM" id="SSF50978">
    <property type="entry name" value="WD40 repeat-like"/>
    <property type="match status" value="2"/>
</dbReference>
<evidence type="ECO:0000256" key="6">
    <source>
        <dbReference type="SAM" id="MobiDB-lite"/>
    </source>
</evidence>
<dbReference type="GO" id="GO:0000028">
    <property type="term" value="P:ribosomal small subunit assembly"/>
    <property type="evidence" value="ECO:0007669"/>
    <property type="project" value="TreeGrafter"/>
</dbReference>
<dbReference type="EMBL" id="KZ988228">
    <property type="protein sequence ID" value="RKP12721.1"/>
    <property type="molecule type" value="Genomic_DNA"/>
</dbReference>
<comment type="similarity">
    <text evidence="1">Belongs to the WD repeat PWP2 family.</text>
</comment>
<evidence type="ECO:0000256" key="4">
    <source>
        <dbReference type="ARBA" id="ARBA00022737"/>
    </source>
</evidence>
<gene>
    <name evidence="8" type="ORF">BJ684DRAFT_22975</name>
</gene>
<feature type="region of interest" description="Disordered" evidence="6">
    <location>
        <begin position="882"/>
        <end position="901"/>
    </location>
</feature>
<dbReference type="OrthoDB" id="3142434at2759"/>
<dbReference type="InterPro" id="IPR015943">
    <property type="entry name" value="WD40/YVTN_repeat-like_dom_sf"/>
</dbReference>
<organism evidence="8 9">
    <name type="scientific">Piptocephalis cylindrospora</name>
    <dbReference type="NCBI Taxonomy" id="1907219"/>
    <lineage>
        <taxon>Eukaryota</taxon>
        <taxon>Fungi</taxon>
        <taxon>Fungi incertae sedis</taxon>
        <taxon>Zoopagomycota</taxon>
        <taxon>Zoopagomycotina</taxon>
        <taxon>Zoopagomycetes</taxon>
        <taxon>Zoopagales</taxon>
        <taxon>Piptocephalidaceae</taxon>
        <taxon>Piptocephalis</taxon>
    </lineage>
</organism>
<dbReference type="GO" id="GO:0034388">
    <property type="term" value="C:Pwp2p-containing subcomplex of 90S preribosome"/>
    <property type="evidence" value="ECO:0007669"/>
    <property type="project" value="TreeGrafter"/>
</dbReference>
<evidence type="ECO:0000256" key="1">
    <source>
        <dbReference type="ARBA" id="ARBA00010226"/>
    </source>
</evidence>
<keyword evidence="4" id="KW-0677">Repeat</keyword>
<dbReference type="InterPro" id="IPR019775">
    <property type="entry name" value="WD40_repeat_CS"/>
</dbReference>